<feature type="transmembrane region" description="Helical" evidence="12">
    <location>
        <begin position="20"/>
        <end position="39"/>
    </location>
</feature>
<dbReference type="GO" id="GO:0005524">
    <property type="term" value="F:ATP binding"/>
    <property type="evidence" value="ECO:0007669"/>
    <property type="project" value="UniProtKB-KW"/>
</dbReference>
<evidence type="ECO:0000256" key="9">
    <source>
        <dbReference type="ARBA" id="ARBA00023128"/>
    </source>
</evidence>
<keyword evidence="6" id="KW-0378">Hydrolase</keyword>
<keyword evidence="8 12" id="KW-1133">Transmembrane helix</keyword>
<feature type="domain" description="Nudix hydrolase" evidence="13">
    <location>
        <begin position="554"/>
        <end position="721"/>
    </location>
</feature>
<evidence type="ECO:0000259" key="13">
    <source>
        <dbReference type="PROSITE" id="PS51462"/>
    </source>
</evidence>
<evidence type="ECO:0000256" key="4">
    <source>
        <dbReference type="ARBA" id="ARBA00022741"/>
    </source>
</evidence>
<dbReference type="Pfam" id="PF25426">
    <property type="entry name" value="AAA_lid_BCS1"/>
    <property type="match status" value="1"/>
</dbReference>
<evidence type="ECO:0000256" key="8">
    <source>
        <dbReference type="ARBA" id="ARBA00022989"/>
    </source>
</evidence>
<dbReference type="Pfam" id="PF08740">
    <property type="entry name" value="BCS1_N"/>
    <property type="match status" value="1"/>
</dbReference>
<organism evidence="14 15">
    <name type="scientific">Aspergillus tanneri</name>
    <dbReference type="NCBI Taxonomy" id="1220188"/>
    <lineage>
        <taxon>Eukaryota</taxon>
        <taxon>Fungi</taxon>
        <taxon>Dikarya</taxon>
        <taxon>Ascomycota</taxon>
        <taxon>Pezizomycotina</taxon>
        <taxon>Eurotiomycetes</taxon>
        <taxon>Eurotiomycetidae</taxon>
        <taxon>Eurotiales</taxon>
        <taxon>Aspergillaceae</taxon>
        <taxon>Aspergillus</taxon>
        <taxon>Aspergillus subgen. Circumdati</taxon>
    </lineage>
</organism>
<dbReference type="GO" id="GO:0016887">
    <property type="term" value="F:ATP hydrolysis activity"/>
    <property type="evidence" value="ECO:0007669"/>
    <property type="project" value="InterPro"/>
</dbReference>
<accession>A0A5M9M8J1</accession>
<dbReference type="InterPro" id="IPR003960">
    <property type="entry name" value="ATPase_AAA_CS"/>
</dbReference>
<keyword evidence="9" id="KW-0496">Mitochondrion</keyword>
<dbReference type="Gene3D" id="3.40.50.300">
    <property type="entry name" value="P-loop containing nucleotide triphosphate hydrolases"/>
    <property type="match status" value="1"/>
</dbReference>
<evidence type="ECO:0000313" key="14">
    <source>
        <dbReference type="EMBL" id="KAA8641664.1"/>
    </source>
</evidence>
<evidence type="ECO:0000256" key="5">
    <source>
        <dbReference type="ARBA" id="ARBA00022792"/>
    </source>
</evidence>
<dbReference type="InterPro" id="IPR003593">
    <property type="entry name" value="AAA+_ATPase"/>
</dbReference>
<dbReference type="Gene3D" id="3.90.79.10">
    <property type="entry name" value="Nucleoside Triphosphate Pyrophosphohydrolase"/>
    <property type="match status" value="1"/>
</dbReference>
<evidence type="ECO:0000256" key="7">
    <source>
        <dbReference type="ARBA" id="ARBA00022840"/>
    </source>
</evidence>
<dbReference type="SMART" id="SM00382">
    <property type="entry name" value="AAA"/>
    <property type="match status" value="1"/>
</dbReference>
<dbReference type="PROSITE" id="PS51462">
    <property type="entry name" value="NUDIX"/>
    <property type="match status" value="1"/>
</dbReference>
<protein>
    <recommendedName>
        <fullName evidence="13">Nudix hydrolase domain-containing protein</fullName>
    </recommendedName>
</protein>
<dbReference type="InterPro" id="IPR050747">
    <property type="entry name" value="Mitochondrial_chaperone_BCS1"/>
</dbReference>
<comment type="catalytic activity">
    <reaction evidence="11">
        <text>ATP + H2O = ADP + phosphate + H(+)</text>
        <dbReference type="Rhea" id="RHEA:13065"/>
        <dbReference type="ChEBI" id="CHEBI:15377"/>
        <dbReference type="ChEBI" id="CHEBI:15378"/>
        <dbReference type="ChEBI" id="CHEBI:30616"/>
        <dbReference type="ChEBI" id="CHEBI:43474"/>
        <dbReference type="ChEBI" id="CHEBI:456216"/>
    </reaction>
    <physiologicalReaction direction="left-to-right" evidence="11">
        <dbReference type="Rhea" id="RHEA:13066"/>
    </physiologicalReaction>
</comment>
<dbReference type="GeneID" id="54334501"/>
<dbReference type="VEuPathDB" id="FungiDB:EYZ11_012075"/>
<dbReference type="SMART" id="SM01024">
    <property type="entry name" value="BCS1_N"/>
    <property type="match status" value="1"/>
</dbReference>
<feature type="transmembrane region" description="Helical" evidence="12">
    <location>
        <begin position="46"/>
        <end position="65"/>
    </location>
</feature>
<evidence type="ECO:0000313" key="15">
    <source>
        <dbReference type="Proteomes" id="UP000324241"/>
    </source>
</evidence>
<evidence type="ECO:0000256" key="1">
    <source>
        <dbReference type="ARBA" id="ARBA00004434"/>
    </source>
</evidence>
<keyword evidence="3 12" id="KW-0812">Transmembrane</keyword>
<dbReference type="Pfam" id="PF00293">
    <property type="entry name" value="NUDIX"/>
    <property type="match status" value="1"/>
</dbReference>
<evidence type="ECO:0000256" key="11">
    <source>
        <dbReference type="ARBA" id="ARBA00048778"/>
    </source>
</evidence>
<gene>
    <name evidence="14" type="ORF">ATNIH1004_011800</name>
</gene>
<evidence type="ECO:0000256" key="3">
    <source>
        <dbReference type="ARBA" id="ARBA00022692"/>
    </source>
</evidence>
<comment type="subcellular location">
    <subcellularLocation>
        <location evidence="1">Mitochondrion inner membrane</location>
        <topology evidence="1">Single-pass membrane protein</topology>
    </subcellularLocation>
</comment>
<dbReference type="AlphaFoldDB" id="A0A5M9M8J1"/>
<dbReference type="SUPFAM" id="SSF55811">
    <property type="entry name" value="Nudix"/>
    <property type="match status" value="1"/>
</dbReference>
<dbReference type="SUPFAM" id="SSF52540">
    <property type="entry name" value="P-loop containing nucleoside triphosphate hydrolases"/>
    <property type="match status" value="1"/>
</dbReference>
<dbReference type="InterPro" id="IPR000086">
    <property type="entry name" value="NUDIX_hydrolase_dom"/>
</dbReference>
<dbReference type="PANTHER" id="PTHR23070">
    <property type="entry name" value="BCS1 AAA-TYPE ATPASE"/>
    <property type="match status" value="1"/>
</dbReference>
<dbReference type="InterPro" id="IPR003959">
    <property type="entry name" value="ATPase_AAA_core"/>
</dbReference>
<dbReference type="Pfam" id="PF00004">
    <property type="entry name" value="AAA"/>
    <property type="match status" value="1"/>
</dbReference>
<evidence type="ECO:0000256" key="12">
    <source>
        <dbReference type="SAM" id="Phobius"/>
    </source>
</evidence>
<evidence type="ECO:0000256" key="6">
    <source>
        <dbReference type="ARBA" id="ARBA00022801"/>
    </source>
</evidence>
<keyword evidence="4" id="KW-0547">Nucleotide-binding</keyword>
<dbReference type="RefSeq" id="XP_033421026.1">
    <property type="nucleotide sequence ID" value="XM_033576362.1"/>
</dbReference>
<reference evidence="14 15" key="1">
    <citation type="submission" date="2019-08" db="EMBL/GenBank/DDBJ databases">
        <title>The genome sequence of a newly discovered highly antifungal drug resistant Aspergillus species, Aspergillus tanneri NIH 1004.</title>
        <authorList>
            <person name="Mounaud S."/>
            <person name="Singh I."/>
            <person name="Joardar V."/>
            <person name="Pakala S."/>
            <person name="Pakala S."/>
            <person name="Venepally P."/>
            <person name="Chung J.K."/>
            <person name="Losada L."/>
            <person name="Nierman W.C."/>
        </authorList>
    </citation>
    <scope>NUCLEOTIDE SEQUENCE [LARGE SCALE GENOMIC DNA]</scope>
    <source>
        <strain evidence="14 15">NIH1004</strain>
    </source>
</reference>
<dbReference type="EMBL" id="QUQM01000009">
    <property type="protein sequence ID" value="KAA8641664.1"/>
    <property type="molecule type" value="Genomic_DNA"/>
</dbReference>
<dbReference type="InterPro" id="IPR057495">
    <property type="entry name" value="AAA_lid_BCS1"/>
</dbReference>
<dbReference type="Proteomes" id="UP000324241">
    <property type="component" value="Unassembled WGS sequence"/>
</dbReference>
<dbReference type="PROSITE" id="PS00674">
    <property type="entry name" value="AAA"/>
    <property type="match status" value="1"/>
</dbReference>
<sequence length="727" mass="83382">MVFSIDPTNLTPGMLPPEAILEAFIPGYGPFAHFVSLFFQIDISSYIIVLAASMCFWTFAAPALWDRFQRFFLIFASSAEIRYHDDLYNDIMRWISMQRDLSQTQRFVASTRVNFVSLWDEDNGEKDLSEEDQLRFENDPRDFWTKRKYLDKLRTIRCTPAPLDMHYLTYKGCWIVFCRRPYKDVGSPWLANMERLYFYAAPWRKHVLKGLLDDIQRASIEHDSDHIVIKRALKLKGDFQWTRVSSKKPRPLSTIVIDPEWKKSFSKDVQDYLHPRTRHWYQSRGLPCRRGYLFYGAPGTGKSSLCFGIASLVQLDIFMVSLSANGLDENSLALLFQTLPPRCIVLFEDVDQAGIPNRGTDNLPQMHDETVSDENSIVESHHERPSGVTLSAFLNIIDGVSAQEGRILIMTTNHIERLDEALLRPGRVDMKVPFNHADRLAIQEHFLAFYLKPTDTLVMGTPTPDGSIRPLSTPVYSEWALKDIVDLAVSFANQVPPDQYTAAAIQNYLLQYRNDPVSAVRNVTGWLFDLNCETDLSAFRIAESPHQFKFHGTIYSVRVSGYIFSWQDEDNNEAVDSEKPRLLLLQRASCDTNPGYWEVAGGGVEKQDQKPRTALEREVREETGLQLSRVTHPLPIRIWTQLKEGKWHKYVGLPYIIEVEASKPRTNSQRVSPPGTKLEDAIQLNPKEHQAFAWVTEAEVLDGKYQMFGNHKETILKAFAVIKRGSV</sequence>
<dbReference type="GO" id="GO:0005743">
    <property type="term" value="C:mitochondrial inner membrane"/>
    <property type="evidence" value="ECO:0007669"/>
    <property type="project" value="UniProtKB-SubCell"/>
</dbReference>
<proteinExistence type="inferred from homology"/>
<dbReference type="OrthoDB" id="10251412at2759"/>
<comment type="similarity">
    <text evidence="2">Belongs to the AAA ATPase family. BCS1 subfamily.</text>
</comment>
<keyword evidence="10 12" id="KW-0472">Membrane</keyword>
<name>A0A5M9M8J1_9EURO</name>
<dbReference type="CDD" id="cd02883">
    <property type="entry name" value="NUDIX_Hydrolase"/>
    <property type="match status" value="1"/>
</dbReference>
<evidence type="ECO:0000256" key="10">
    <source>
        <dbReference type="ARBA" id="ARBA00023136"/>
    </source>
</evidence>
<comment type="caution">
    <text evidence="14">The sequence shown here is derived from an EMBL/GenBank/DDBJ whole genome shotgun (WGS) entry which is preliminary data.</text>
</comment>
<dbReference type="InterPro" id="IPR027417">
    <property type="entry name" value="P-loop_NTPase"/>
</dbReference>
<evidence type="ECO:0000256" key="2">
    <source>
        <dbReference type="ARBA" id="ARBA00007448"/>
    </source>
</evidence>
<keyword evidence="5" id="KW-0999">Mitochondrion inner membrane</keyword>
<keyword evidence="7" id="KW-0067">ATP-binding</keyword>
<dbReference type="InterPro" id="IPR014851">
    <property type="entry name" value="BCS1_N"/>
</dbReference>
<dbReference type="InterPro" id="IPR015797">
    <property type="entry name" value="NUDIX_hydrolase-like_dom_sf"/>
</dbReference>